<dbReference type="PROSITE" id="PS52029">
    <property type="entry name" value="LD_TPASE"/>
    <property type="match status" value="1"/>
</dbReference>
<dbReference type="AlphaFoldDB" id="A0A6I8LH98"/>
<dbReference type="InterPro" id="IPR005490">
    <property type="entry name" value="LD_TPept_cat_dom"/>
</dbReference>
<name>A0A6I8LH98_9PSEU</name>
<comment type="pathway">
    <text evidence="1">Cell wall biogenesis; peptidoglycan biosynthesis.</text>
</comment>
<dbReference type="Pfam" id="PF03734">
    <property type="entry name" value="YkuD"/>
    <property type="match status" value="1"/>
</dbReference>
<dbReference type="EMBL" id="CABVGP010000001">
    <property type="protein sequence ID" value="VVJ16461.1"/>
    <property type="molecule type" value="Genomic_DNA"/>
</dbReference>
<feature type="signal peptide" evidence="2">
    <location>
        <begin position="1"/>
        <end position="25"/>
    </location>
</feature>
<evidence type="ECO:0000313" key="4">
    <source>
        <dbReference type="EMBL" id="VVJ16461.1"/>
    </source>
</evidence>
<feature type="chain" id="PRO_5026036399" description="L,D-TPase catalytic domain-containing protein" evidence="2">
    <location>
        <begin position="26"/>
        <end position="214"/>
    </location>
</feature>
<dbReference type="PANTHER" id="PTHR38589:SF1">
    <property type="entry name" value="BLR0621 PROTEIN"/>
    <property type="match status" value="1"/>
</dbReference>
<dbReference type="PANTHER" id="PTHR38589">
    <property type="entry name" value="BLR0621 PROTEIN"/>
    <property type="match status" value="1"/>
</dbReference>
<keyword evidence="2" id="KW-0732">Signal</keyword>
<evidence type="ECO:0000256" key="1">
    <source>
        <dbReference type="PROSITE-ProRule" id="PRU01373"/>
    </source>
</evidence>
<dbReference type="GO" id="GO:0009252">
    <property type="term" value="P:peptidoglycan biosynthetic process"/>
    <property type="evidence" value="ECO:0007669"/>
    <property type="project" value="UniProtKB-KW"/>
</dbReference>
<evidence type="ECO:0000313" key="5">
    <source>
        <dbReference type="Proteomes" id="UP000399805"/>
    </source>
</evidence>
<dbReference type="RefSeq" id="WP_155541795.1">
    <property type="nucleotide sequence ID" value="NZ_CABVGP010000001.1"/>
</dbReference>
<keyword evidence="1" id="KW-0133">Cell shape</keyword>
<organism evidence="4 5">
    <name type="scientific">Amycolatopsis camponoti</name>
    <dbReference type="NCBI Taxonomy" id="2606593"/>
    <lineage>
        <taxon>Bacteria</taxon>
        <taxon>Bacillati</taxon>
        <taxon>Actinomycetota</taxon>
        <taxon>Actinomycetes</taxon>
        <taxon>Pseudonocardiales</taxon>
        <taxon>Pseudonocardiaceae</taxon>
        <taxon>Amycolatopsis</taxon>
    </lineage>
</organism>
<accession>A0A6I8LH98</accession>
<reference evidence="4 5" key="1">
    <citation type="submission" date="2019-09" db="EMBL/GenBank/DDBJ databases">
        <authorList>
            <person name="Leyn A S."/>
        </authorList>
    </citation>
    <scope>NUCLEOTIDE SEQUENCE [LARGE SCALE GENOMIC DNA]</scope>
    <source>
        <strain evidence="4">AA231_1</strain>
    </source>
</reference>
<feature type="domain" description="L,D-TPase catalytic" evidence="3">
    <location>
        <begin position="39"/>
        <end position="213"/>
    </location>
</feature>
<dbReference type="GO" id="GO:0071555">
    <property type="term" value="P:cell wall organization"/>
    <property type="evidence" value="ECO:0007669"/>
    <property type="project" value="UniProtKB-UniRule"/>
</dbReference>
<dbReference type="GO" id="GO:0016740">
    <property type="term" value="F:transferase activity"/>
    <property type="evidence" value="ECO:0007669"/>
    <property type="project" value="InterPro"/>
</dbReference>
<feature type="active site" description="Proton donor/acceptor" evidence="1">
    <location>
        <position position="178"/>
    </location>
</feature>
<keyword evidence="1" id="KW-0573">Peptidoglycan synthesis</keyword>
<feature type="active site" description="Nucleophile" evidence="1">
    <location>
        <position position="188"/>
    </location>
</feature>
<dbReference type="GO" id="GO:0008360">
    <property type="term" value="P:regulation of cell shape"/>
    <property type="evidence" value="ECO:0007669"/>
    <property type="project" value="UniProtKB-UniRule"/>
</dbReference>
<evidence type="ECO:0000256" key="2">
    <source>
        <dbReference type="SAM" id="SignalP"/>
    </source>
</evidence>
<proteinExistence type="predicted"/>
<protein>
    <recommendedName>
        <fullName evidence="3">L,D-TPase catalytic domain-containing protein</fullName>
    </recommendedName>
</protein>
<keyword evidence="5" id="KW-1185">Reference proteome</keyword>
<keyword evidence="1" id="KW-0961">Cell wall biogenesis/degradation</keyword>
<gene>
    <name evidence="4" type="ORF">AA23TX_01482</name>
</gene>
<evidence type="ECO:0000259" key="3">
    <source>
        <dbReference type="PROSITE" id="PS52029"/>
    </source>
</evidence>
<sequence length="214" mass="22257">MRRRSLGATLAAAALLTGAATPATAAAPPADAGQLITVRARSAGDATAVLTAWQRTGGEWTKAYGPIPAHVGKNGVGQASESTSHTPAGVWPLTEAFGIEPARTRLPYREVTTSDWWVSDVASPYYNTHFTCAPGSCPFDEAAGENLGEAGPVYAQAVVIDYNRAPVVPGAGSAFFLHVTDGKPTAGCVAIPKPDLEALLRWLDPAKHPVIEIS</sequence>
<dbReference type="Proteomes" id="UP000399805">
    <property type="component" value="Unassembled WGS sequence"/>
</dbReference>